<dbReference type="PROSITE" id="PS00658">
    <property type="entry name" value="FORK_HEAD_2"/>
    <property type="match status" value="1"/>
</dbReference>
<keyword evidence="2 3" id="KW-0539">Nucleus</keyword>
<evidence type="ECO:0000256" key="1">
    <source>
        <dbReference type="ARBA" id="ARBA00023125"/>
    </source>
</evidence>
<feature type="domain" description="Fork-head" evidence="4">
    <location>
        <begin position="60"/>
        <end position="150"/>
    </location>
</feature>
<name>A0ABP9YWE4_9FUNG</name>
<proteinExistence type="predicted"/>
<dbReference type="PROSITE" id="PS00657">
    <property type="entry name" value="FORK_HEAD_1"/>
    <property type="match status" value="1"/>
</dbReference>
<comment type="subcellular location">
    <subcellularLocation>
        <location evidence="3">Nucleus</location>
    </subcellularLocation>
</comment>
<dbReference type="Pfam" id="PF00250">
    <property type="entry name" value="Forkhead"/>
    <property type="match status" value="1"/>
</dbReference>
<evidence type="ECO:0000256" key="3">
    <source>
        <dbReference type="PROSITE-ProRule" id="PRU00089"/>
    </source>
</evidence>
<comment type="caution">
    <text evidence="5">The sequence shown here is derived from an EMBL/GenBank/DDBJ whole genome shotgun (WGS) entry which is preliminary data.</text>
</comment>
<feature type="DNA-binding region" description="Fork-head" evidence="3">
    <location>
        <begin position="60"/>
        <end position="150"/>
    </location>
</feature>
<dbReference type="PANTHER" id="PTHR11829:SF343">
    <property type="entry name" value="FORK-HEAD DOMAIN-CONTAINING PROTEIN"/>
    <property type="match status" value="1"/>
</dbReference>
<accession>A0ABP9YWE4</accession>
<dbReference type="InterPro" id="IPR050211">
    <property type="entry name" value="FOX_domain-containing"/>
</dbReference>
<evidence type="ECO:0000313" key="6">
    <source>
        <dbReference type="Proteomes" id="UP001473302"/>
    </source>
</evidence>
<keyword evidence="1 3" id="KW-0238">DNA-binding</keyword>
<dbReference type="InterPro" id="IPR036390">
    <property type="entry name" value="WH_DNA-bd_sf"/>
</dbReference>
<reference evidence="5 6" key="1">
    <citation type="submission" date="2024-04" db="EMBL/GenBank/DDBJ databases">
        <title>genome sequences of Mucor flavus KT1a and Helicostylum pulchrum KT1b strains isolated from the surface of a dry-aged beef.</title>
        <authorList>
            <person name="Toyotome T."/>
            <person name="Hosono M."/>
            <person name="Torimaru M."/>
            <person name="Fukuda K."/>
            <person name="Mikami N."/>
        </authorList>
    </citation>
    <scope>NUCLEOTIDE SEQUENCE [LARGE SCALE GENOMIC DNA]</scope>
    <source>
        <strain evidence="5 6">KT1a</strain>
    </source>
</reference>
<keyword evidence="6" id="KW-1185">Reference proteome</keyword>
<dbReference type="SUPFAM" id="SSF46785">
    <property type="entry name" value="Winged helix' DNA-binding domain"/>
    <property type="match status" value="1"/>
</dbReference>
<dbReference type="InterPro" id="IPR030456">
    <property type="entry name" value="TF_fork_head_CS_2"/>
</dbReference>
<protein>
    <recommendedName>
        <fullName evidence="4">Fork-head domain-containing protein</fullName>
    </recommendedName>
</protein>
<evidence type="ECO:0000256" key="2">
    <source>
        <dbReference type="ARBA" id="ARBA00023242"/>
    </source>
</evidence>
<dbReference type="CDD" id="cd00059">
    <property type="entry name" value="FH_FOX"/>
    <property type="match status" value="1"/>
</dbReference>
<organism evidence="5 6">
    <name type="scientific">Mucor flavus</name>
    <dbReference type="NCBI Taxonomy" id="439312"/>
    <lineage>
        <taxon>Eukaryota</taxon>
        <taxon>Fungi</taxon>
        <taxon>Fungi incertae sedis</taxon>
        <taxon>Mucoromycota</taxon>
        <taxon>Mucoromycotina</taxon>
        <taxon>Mucoromycetes</taxon>
        <taxon>Mucorales</taxon>
        <taxon>Mucorineae</taxon>
        <taxon>Mucoraceae</taxon>
        <taxon>Mucor</taxon>
    </lineage>
</organism>
<gene>
    <name evidence="5" type="ORF">MFLAVUS_004610</name>
</gene>
<dbReference type="SMART" id="SM00339">
    <property type="entry name" value="FH"/>
    <property type="match status" value="1"/>
</dbReference>
<dbReference type="EMBL" id="BAABUK010000009">
    <property type="protein sequence ID" value="GAA5811179.1"/>
    <property type="molecule type" value="Genomic_DNA"/>
</dbReference>
<dbReference type="Proteomes" id="UP001473302">
    <property type="component" value="Unassembled WGS sequence"/>
</dbReference>
<dbReference type="InterPro" id="IPR001766">
    <property type="entry name" value="Fork_head_dom"/>
</dbReference>
<dbReference type="PANTHER" id="PTHR11829">
    <property type="entry name" value="FORKHEAD BOX PROTEIN"/>
    <property type="match status" value="1"/>
</dbReference>
<dbReference type="InterPro" id="IPR036388">
    <property type="entry name" value="WH-like_DNA-bd_sf"/>
</dbReference>
<dbReference type="Gene3D" id="1.10.10.10">
    <property type="entry name" value="Winged helix-like DNA-binding domain superfamily/Winged helix DNA-binding domain"/>
    <property type="match status" value="1"/>
</dbReference>
<dbReference type="InterPro" id="IPR018122">
    <property type="entry name" value="TF_fork_head_CS_1"/>
</dbReference>
<dbReference type="PRINTS" id="PR00053">
    <property type="entry name" value="FORKHEAD"/>
</dbReference>
<evidence type="ECO:0000313" key="5">
    <source>
        <dbReference type="EMBL" id="GAA5811179.1"/>
    </source>
</evidence>
<evidence type="ECO:0000259" key="4">
    <source>
        <dbReference type="PROSITE" id="PS50039"/>
    </source>
</evidence>
<dbReference type="PROSITE" id="PS50039">
    <property type="entry name" value="FORK_HEAD_3"/>
    <property type="match status" value="1"/>
</dbReference>
<sequence>MDKLVNTKTIRRRRSDCAWKKSSISTTSLKHIESHNEVLEYPAGPIHITSSWNPVNRSDKPPYSYATIIGHAILTSKERKLTLNDIYVWITENYPFYSNDTQGWQNSIRHNLSLHKAFVKIERDSTSQTPPRKGCFWTIRQGKEKSFIDNLQKPVNSVRKQQSLSHLAPSITRRQQQRRSSVLVSSTETAQHDNGLFNTFRTTVIPTTYTVPESEPIVVTSSSSSSDHNHSPITSNTSSPIYNQLLLMPESNITHNVYPDESSHHELFGDDLQSYTYSTTTSGTSYVTDQPPSLSPCDAYSTTSSSFADNHLFYPRGSQDYSNRMYPNHQLLYKGYNNNVMDWSASQTQDSSLKHDSVLYSSNSTISPSYYFLDQQSRLHGNSDFSSFLHR</sequence>